<feature type="compositionally biased region" description="Polar residues" evidence="1">
    <location>
        <begin position="1714"/>
        <end position="1730"/>
    </location>
</feature>
<comment type="caution">
    <text evidence="2">The sequence shown here is derived from an EMBL/GenBank/DDBJ whole genome shotgun (WGS) entry which is preliminary data.</text>
</comment>
<sequence length="1975" mass="217563">MDFHNMKRMELQALCKEHKIPANSANSVLIDKLSQLLNVKQEKQKPGTRQRACIKSSVEAIDESESAVSRRQAKKVRFSQEVEYERSGKKQKAIEPVVTGIKGRTRSVAKKVDEPAVDDVNNATDDDVQIPVKVTRSRAHILEKVDVVSADGRKQGRRAVKDVQKESEEVKETEGNLGKVTRSKANTVGKGNAQPEKSKPSKKEAKDVEKESEPVKETVVVRARVTRSKAQTVTEDIKEPELSPQFKKKHGRQTEKDEAEVELSKEVKDVPVRATRSRGQTLNTDSVVANPPAEKKRTRRDDSEAANPPVEKKRTRRDDSEAANPPVEKKRTRRDTIVVDLSHNTGNEDKGEKLGRGRSKKISEERIAEVPETQNNADKGTRQSRRNKATVEAPTVVDQDVSKVESINEKKVTRSKAPLAKKSSGSKAEVQQLEEPSEPAGRRNVNRRKSVMQPKVTEVVLPLKEPVNIPKKDTRRKSVVQKAQGKGNKKPPVGKKEIVKETEKRESPIRKTVAKKQSKDASEKGMKAVASGYESKNSRKRSGDPIVEDQIVKPEPASTRKESVAKKEQESVEKTPASKKVAMSEGNRSKKKAKLSEIKQSDSEDHVEKSISMETPILKMANLGLDDKVMETEQTPAIVESGRRFTRGVIRSDRKEPSQSAIIEQNTGVARFSSHNTPGRFTRSGIKVDEKEQPSESAHQSLTFDDALNASPEDAVAEPSPEDSIAVPTEVSNETHAHIVDRTSNLSALESLELPTIDVLSDGSHVFNQNQEVHVSSEIVVEAEVQVAVNSENSVVPEVSEKETELTISESTSEGLENDARVEEPSVSAVKTVEVQESDNISLEESDFNEVEALAEPSMVEGVNQFIADDQACAKKDEDDPDNEEGEKASNQKHEDVENIVDAQEMDLVVEGDVLEPNRDSIQESTLGEDKLQGLGMDENDPKDEKATVPESLTTHSEPEKEFDVVEAEYEPTTATATVTESVIAHNEPAKELESDIVSSAGNDVQGIPILGQSDDEDEGVDNVRKHESNTNDQDGESEQSEQEQLTSHYSFGMEDQGIGKDEPEPALNEKEPILHEVFTSSSDQGPRPSHNEDVPELLEDLTKSPDQKPEPSLSLAVDEITCDTVDASTSKEAPENPTLVDEEKQMDGHKLREDFSAQENPAIEESLPAVYTKEESTIDGLATNQLPGDIGSYKSPITEEESPVDDMVSYPVTSSKEEERNEQEDLGNYSHGTDDFQKPASTNQSDDVADDQVPEFQTSAIDEASTPAIGGATVGFFNWSDSSLKELLKTPVTTQVSHAEECQQSVVRSALPAEDGIEGKATPYPDLSLKSLFTTPATLRENRQQSTVRFDLTEEVDDTENNATNIPCSSLKASLTTPTTTRVNYEKEPEENTVRFAVPIEDDTEHNANQNPDSSLKALFKTPATTKISHVQDVSSLKTLFATPATTRINRVNDPQENSVSVALPDKDDTEHNATQNPDSTLRALFKTPATTQISNVQDYSSLKTLFATPATTGISRVNDPQENSVSLAVADKDENATPNPALSLNAFLKTPATTRVSHVEEHQESLPDEDDTESNATQNSDLSLKAFFATPAITRVSHVEDNQQSVNEYTNTTQGPGSSLKVSMNTPATTQISHGKHLHENTIKFSFPDDLQEKTVEYALPIEDDMEGNAPQNPDLSVKTFATPATTWASHVENYQQSTLKFTLPSEDDTKGNATQSQGSSLKLSSATTQNQDLSLRTLFATQSTTRVSHVKEHEQSTVRFELPIEDDMEHNATENPDSSHKVFPKTPATTQRFTLLDEGSAGNATQNPDLSLRTLFATPSTTQVSYVQHSHQTTITFHEDEKQGTAATQDQGHDEDKKSDMNFQDFAHKYFDDDEVDYYHGEHSSNDQVDEIKQHNLPSEVAGTSHHDASGLKDRSFFTGEGTTQSPSPSENFGGPNFDIARKFFEDKEVDFGSSDNSGDEMKQQDTGRREM</sequence>
<reference evidence="2 3" key="1">
    <citation type="journal article" date="2017" name="Nat. Commun.">
        <title>Genome assembly with in vitro proximity ligation data and whole-genome triplication in lettuce.</title>
        <authorList>
            <person name="Reyes-Chin-Wo S."/>
            <person name="Wang Z."/>
            <person name="Yang X."/>
            <person name="Kozik A."/>
            <person name="Arikit S."/>
            <person name="Song C."/>
            <person name="Xia L."/>
            <person name="Froenicke L."/>
            <person name="Lavelle D.O."/>
            <person name="Truco M.J."/>
            <person name="Xia R."/>
            <person name="Zhu S."/>
            <person name="Xu C."/>
            <person name="Xu H."/>
            <person name="Xu X."/>
            <person name="Cox K."/>
            <person name="Korf I."/>
            <person name="Meyers B.C."/>
            <person name="Michelmore R.W."/>
        </authorList>
    </citation>
    <scope>NUCLEOTIDE SEQUENCE [LARGE SCALE GENOMIC DNA]</scope>
    <source>
        <strain evidence="3">cv. Salinas</strain>
        <tissue evidence="2">Seedlings</tissue>
    </source>
</reference>
<evidence type="ECO:0000256" key="1">
    <source>
        <dbReference type="SAM" id="MobiDB-lite"/>
    </source>
</evidence>
<name>A0A9R1XSZ9_LACSA</name>
<feature type="compositionally biased region" description="Basic and acidic residues" evidence="1">
    <location>
        <begin position="594"/>
        <end position="611"/>
    </location>
</feature>
<feature type="region of interest" description="Disordered" evidence="1">
    <location>
        <begin position="649"/>
        <end position="726"/>
    </location>
</feature>
<evidence type="ECO:0000313" key="2">
    <source>
        <dbReference type="EMBL" id="KAJ0224691.1"/>
    </source>
</evidence>
<feature type="region of interest" description="Disordered" evidence="1">
    <location>
        <begin position="1706"/>
        <end position="1730"/>
    </location>
</feature>
<feature type="compositionally biased region" description="Polar residues" evidence="1">
    <location>
        <begin position="1452"/>
        <end position="1462"/>
    </location>
</feature>
<dbReference type="EMBL" id="NBSK02000001">
    <property type="protein sequence ID" value="KAJ0224691.1"/>
    <property type="molecule type" value="Genomic_DNA"/>
</dbReference>
<feature type="compositionally biased region" description="Basic and acidic residues" evidence="1">
    <location>
        <begin position="558"/>
        <end position="573"/>
    </location>
</feature>
<feature type="compositionally biased region" description="Basic and acidic residues" evidence="1">
    <location>
        <begin position="494"/>
        <end position="509"/>
    </location>
</feature>
<feature type="compositionally biased region" description="Low complexity" evidence="1">
    <location>
        <begin position="806"/>
        <end position="815"/>
    </location>
</feature>
<feature type="compositionally biased region" description="Basic and acidic residues" evidence="1">
    <location>
        <begin position="1963"/>
        <end position="1975"/>
    </location>
</feature>
<feature type="region of interest" description="Disordered" evidence="1">
    <location>
        <begin position="1838"/>
        <end position="1862"/>
    </location>
</feature>
<feature type="compositionally biased region" description="Polar residues" evidence="1">
    <location>
        <begin position="277"/>
        <end position="287"/>
    </location>
</feature>
<feature type="compositionally biased region" description="Polar residues" evidence="1">
    <location>
        <begin position="1924"/>
        <end position="1934"/>
    </location>
</feature>
<feature type="compositionally biased region" description="Basic and acidic residues" evidence="1">
    <location>
        <begin position="886"/>
        <end position="897"/>
    </location>
</feature>
<feature type="compositionally biased region" description="Basic and acidic residues" evidence="1">
    <location>
        <begin position="196"/>
        <end position="216"/>
    </location>
</feature>
<organism evidence="2 3">
    <name type="scientific">Lactuca sativa</name>
    <name type="common">Garden lettuce</name>
    <dbReference type="NCBI Taxonomy" id="4236"/>
    <lineage>
        <taxon>Eukaryota</taxon>
        <taxon>Viridiplantae</taxon>
        <taxon>Streptophyta</taxon>
        <taxon>Embryophyta</taxon>
        <taxon>Tracheophyta</taxon>
        <taxon>Spermatophyta</taxon>
        <taxon>Magnoliopsida</taxon>
        <taxon>eudicotyledons</taxon>
        <taxon>Gunneridae</taxon>
        <taxon>Pentapetalae</taxon>
        <taxon>asterids</taxon>
        <taxon>campanulids</taxon>
        <taxon>Asterales</taxon>
        <taxon>Asteraceae</taxon>
        <taxon>Cichorioideae</taxon>
        <taxon>Cichorieae</taxon>
        <taxon>Lactucinae</taxon>
        <taxon>Lactuca</taxon>
    </lineage>
</organism>
<feature type="compositionally biased region" description="Basic and acidic residues" evidence="1">
    <location>
        <begin position="916"/>
        <end position="932"/>
    </location>
</feature>
<feature type="region of interest" description="Disordered" evidence="1">
    <location>
        <begin position="1452"/>
        <end position="1479"/>
    </location>
</feature>
<feature type="compositionally biased region" description="Basic and acidic residues" evidence="1">
    <location>
        <begin position="310"/>
        <end position="320"/>
    </location>
</feature>
<feature type="region of interest" description="Disordered" evidence="1">
    <location>
        <begin position="864"/>
        <end position="898"/>
    </location>
</feature>
<feature type="region of interest" description="Disordered" evidence="1">
    <location>
        <begin position="800"/>
        <end position="825"/>
    </location>
</feature>
<feature type="compositionally biased region" description="Basic and acidic residues" evidence="1">
    <location>
        <begin position="517"/>
        <end position="526"/>
    </location>
</feature>
<feature type="region of interest" description="Disordered" evidence="1">
    <location>
        <begin position="988"/>
        <end position="1150"/>
    </location>
</feature>
<feature type="compositionally biased region" description="Basic and acidic residues" evidence="1">
    <location>
        <begin position="252"/>
        <end position="271"/>
    </location>
</feature>
<feature type="compositionally biased region" description="Polar residues" evidence="1">
    <location>
        <begin position="658"/>
        <end position="679"/>
    </location>
</feature>
<feature type="region of interest" description="Disordered" evidence="1">
    <location>
        <begin position="1177"/>
        <end position="1252"/>
    </location>
</feature>
<evidence type="ECO:0000313" key="3">
    <source>
        <dbReference type="Proteomes" id="UP000235145"/>
    </source>
</evidence>
<feature type="region of interest" description="Disordered" evidence="1">
    <location>
        <begin position="912"/>
        <end position="962"/>
    </location>
</feature>
<gene>
    <name evidence="2" type="ORF">LSAT_V11C100002880</name>
</gene>
<dbReference type="Proteomes" id="UP000235145">
    <property type="component" value="Unassembled WGS sequence"/>
</dbReference>
<accession>A0A9R1XSZ9</accession>
<feature type="compositionally biased region" description="Basic and acidic residues" evidence="1">
    <location>
        <begin position="1058"/>
        <end position="1075"/>
    </location>
</feature>
<feature type="compositionally biased region" description="Basic and acidic residues" evidence="1">
    <location>
        <begin position="152"/>
        <end position="174"/>
    </location>
</feature>
<feature type="compositionally biased region" description="Basic and acidic residues" evidence="1">
    <location>
        <begin position="293"/>
        <end position="303"/>
    </location>
</feature>
<feature type="compositionally biased region" description="Basic and acidic residues" evidence="1">
    <location>
        <begin position="1943"/>
        <end position="1954"/>
    </location>
</feature>
<feature type="compositionally biased region" description="Basic and acidic residues" evidence="1">
    <location>
        <begin position="1908"/>
        <end position="1919"/>
    </location>
</feature>
<feature type="compositionally biased region" description="Basic and acidic residues" evidence="1">
    <location>
        <begin position="346"/>
        <end position="369"/>
    </location>
</feature>
<feature type="compositionally biased region" description="Basic and acidic residues" evidence="1">
    <location>
        <begin position="1101"/>
        <end position="1110"/>
    </location>
</feature>
<keyword evidence="3" id="KW-1185">Reference proteome</keyword>
<feature type="region of interest" description="Disordered" evidence="1">
    <location>
        <begin position="1904"/>
        <end position="1975"/>
    </location>
</feature>
<feature type="compositionally biased region" description="Basic and acidic residues" evidence="1">
    <location>
        <begin position="400"/>
        <end position="412"/>
    </location>
</feature>
<proteinExistence type="predicted"/>
<feature type="region of interest" description="Disordered" evidence="1">
    <location>
        <begin position="152"/>
        <end position="613"/>
    </location>
</feature>
<feature type="region of interest" description="Disordered" evidence="1">
    <location>
        <begin position="1556"/>
        <end position="1579"/>
    </location>
</feature>
<protein>
    <submittedName>
        <fullName evidence="2">Uncharacterized protein</fullName>
    </submittedName>
</protein>